<dbReference type="Proteomes" id="UP000298337">
    <property type="component" value="Unassembled WGS sequence"/>
</dbReference>
<keyword evidence="1" id="KW-0805">Transcription regulation</keyword>
<feature type="domain" description="HTH hxlR-type" evidence="4">
    <location>
        <begin position="12"/>
        <end position="110"/>
    </location>
</feature>
<dbReference type="PANTHER" id="PTHR33204:SF37">
    <property type="entry name" value="HTH-TYPE TRANSCRIPTIONAL REGULATOR YODB"/>
    <property type="match status" value="1"/>
</dbReference>
<accession>A0A4Z0NZ99</accession>
<proteinExistence type="predicted"/>
<dbReference type="PROSITE" id="PS51118">
    <property type="entry name" value="HTH_HXLR"/>
    <property type="match status" value="1"/>
</dbReference>
<name>A0A4Z0NZ99_9BACT</name>
<reference evidence="5 6" key="1">
    <citation type="submission" date="2019-04" db="EMBL/GenBank/DDBJ databases">
        <authorList>
            <person name="Feng G."/>
            <person name="Zhang J."/>
            <person name="Zhu H."/>
        </authorList>
    </citation>
    <scope>NUCLEOTIDE SEQUENCE [LARGE SCALE GENOMIC DNA]</scope>
    <source>
        <strain evidence="5 6">92R-1</strain>
    </source>
</reference>
<keyword evidence="6" id="KW-1185">Reference proteome</keyword>
<evidence type="ECO:0000256" key="2">
    <source>
        <dbReference type="ARBA" id="ARBA00023125"/>
    </source>
</evidence>
<keyword evidence="2" id="KW-0238">DNA-binding</keyword>
<evidence type="ECO:0000259" key="4">
    <source>
        <dbReference type="PROSITE" id="PS51118"/>
    </source>
</evidence>
<dbReference type="GO" id="GO:0003677">
    <property type="term" value="F:DNA binding"/>
    <property type="evidence" value="ECO:0007669"/>
    <property type="project" value="UniProtKB-KW"/>
</dbReference>
<evidence type="ECO:0000256" key="1">
    <source>
        <dbReference type="ARBA" id="ARBA00023015"/>
    </source>
</evidence>
<dbReference type="SUPFAM" id="SSF46785">
    <property type="entry name" value="Winged helix' DNA-binding domain"/>
    <property type="match status" value="1"/>
</dbReference>
<dbReference type="Gene3D" id="1.10.10.10">
    <property type="entry name" value="Winged helix-like DNA-binding domain superfamily/Winged helix DNA-binding domain"/>
    <property type="match status" value="1"/>
</dbReference>
<organism evidence="5 6">
    <name type="scientific">Hymenobacter fodinae</name>
    <dbReference type="NCBI Taxonomy" id="2510796"/>
    <lineage>
        <taxon>Bacteria</taxon>
        <taxon>Pseudomonadati</taxon>
        <taxon>Bacteroidota</taxon>
        <taxon>Cytophagia</taxon>
        <taxon>Cytophagales</taxon>
        <taxon>Hymenobacteraceae</taxon>
        <taxon>Hymenobacter</taxon>
    </lineage>
</organism>
<dbReference type="AlphaFoldDB" id="A0A4Z0NZ99"/>
<dbReference type="Pfam" id="PF01638">
    <property type="entry name" value="HxlR"/>
    <property type="match status" value="1"/>
</dbReference>
<dbReference type="OrthoDB" id="8231503at2"/>
<keyword evidence="3" id="KW-0804">Transcription</keyword>
<dbReference type="InterPro" id="IPR036388">
    <property type="entry name" value="WH-like_DNA-bd_sf"/>
</dbReference>
<sequence length="112" mass="12694">MADQPMLMDETCLLHQAVMLLADKWTLLVLLALLPGAKRTSDLLRQIDGISPKMLTQTLKKLEAAGIIARQVYPVVPPKVEYRLTETGQELEEVLARLYDWSVKRAQLHDAR</sequence>
<evidence type="ECO:0000256" key="3">
    <source>
        <dbReference type="ARBA" id="ARBA00023163"/>
    </source>
</evidence>
<protein>
    <submittedName>
        <fullName evidence="5">Transcriptional regulator</fullName>
    </submittedName>
</protein>
<gene>
    <name evidence="5" type="ORF">EU556_24115</name>
</gene>
<evidence type="ECO:0000313" key="5">
    <source>
        <dbReference type="EMBL" id="TGE03872.1"/>
    </source>
</evidence>
<comment type="caution">
    <text evidence="5">The sequence shown here is derived from an EMBL/GenBank/DDBJ whole genome shotgun (WGS) entry which is preliminary data.</text>
</comment>
<dbReference type="EMBL" id="SRLA01000007">
    <property type="protein sequence ID" value="TGE03872.1"/>
    <property type="molecule type" value="Genomic_DNA"/>
</dbReference>
<evidence type="ECO:0000313" key="6">
    <source>
        <dbReference type="Proteomes" id="UP000298337"/>
    </source>
</evidence>
<dbReference type="InterPro" id="IPR036390">
    <property type="entry name" value="WH_DNA-bd_sf"/>
</dbReference>
<dbReference type="InterPro" id="IPR002577">
    <property type="entry name" value="HTH_HxlR"/>
</dbReference>
<dbReference type="PANTHER" id="PTHR33204">
    <property type="entry name" value="TRANSCRIPTIONAL REGULATOR, MARR FAMILY"/>
    <property type="match status" value="1"/>
</dbReference>